<organism evidence="1 2">
    <name type="scientific">Psophocarpus tetragonolobus</name>
    <name type="common">Winged bean</name>
    <name type="synonym">Dolichos tetragonolobus</name>
    <dbReference type="NCBI Taxonomy" id="3891"/>
    <lineage>
        <taxon>Eukaryota</taxon>
        <taxon>Viridiplantae</taxon>
        <taxon>Streptophyta</taxon>
        <taxon>Embryophyta</taxon>
        <taxon>Tracheophyta</taxon>
        <taxon>Spermatophyta</taxon>
        <taxon>Magnoliopsida</taxon>
        <taxon>eudicotyledons</taxon>
        <taxon>Gunneridae</taxon>
        <taxon>Pentapetalae</taxon>
        <taxon>rosids</taxon>
        <taxon>fabids</taxon>
        <taxon>Fabales</taxon>
        <taxon>Fabaceae</taxon>
        <taxon>Papilionoideae</taxon>
        <taxon>50 kb inversion clade</taxon>
        <taxon>NPAAA clade</taxon>
        <taxon>indigoferoid/millettioid clade</taxon>
        <taxon>Phaseoleae</taxon>
        <taxon>Psophocarpus</taxon>
    </lineage>
</organism>
<dbReference type="EMBL" id="JAYMYS010000001">
    <property type="protein sequence ID" value="KAK7410139.1"/>
    <property type="molecule type" value="Genomic_DNA"/>
</dbReference>
<evidence type="ECO:0000313" key="2">
    <source>
        <dbReference type="Proteomes" id="UP001386955"/>
    </source>
</evidence>
<name>A0AAN9SZQ0_PSOTE</name>
<proteinExistence type="predicted"/>
<dbReference type="Proteomes" id="UP001386955">
    <property type="component" value="Unassembled WGS sequence"/>
</dbReference>
<gene>
    <name evidence="1" type="ORF">VNO78_00681</name>
</gene>
<accession>A0AAN9SZQ0</accession>
<dbReference type="AlphaFoldDB" id="A0AAN9SZQ0"/>
<protein>
    <submittedName>
        <fullName evidence="1">Uncharacterized protein</fullName>
    </submittedName>
</protein>
<comment type="caution">
    <text evidence="1">The sequence shown here is derived from an EMBL/GenBank/DDBJ whole genome shotgun (WGS) entry which is preliminary data.</text>
</comment>
<sequence length="120" mass="13913">MREWWVRGRKDGDYKNMRTIAIGHGDLDSWFRLQTLCSIPSVKWTIAPCHFTFIPFHSPPFPRARDSVYRQLTPKATQPFNLEQDNMKKLEPRVSDALVVAWGPRVTCSNANTILQIKVN</sequence>
<reference evidence="1 2" key="1">
    <citation type="submission" date="2024-01" db="EMBL/GenBank/DDBJ databases">
        <title>The genomes of 5 underutilized Papilionoideae crops provide insights into root nodulation and disease resistanc.</title>
        <authorList>
            <person name="Jiang F."/>
        </authorList>
    </citation>
    <scope>NUCLEOTIDE SEQUENCE [LARGE SCALE GENOMIC DNA]</scope>
    <source>
        <strain evidence="1">DUOXIRENSHENG_FW03</strain>
        <tissue evidence="1">Leaves</tissue>
    </source>
</reference>
<evidence type="ECO:0000313" key="1">
    <source>
        <dbReference type="EMBL" id="KAK7410139.1"/>
    </source>
</evidence>
<keyword evidence="2" id="KW-1185">Reference proteome</keyword>